<dbReference type="InterPro" id="IPR009367">
    <property type="entry name" value="Elm1-like"/>
</dbReference>
<dbReference type="AlphaFoldDB" id="A0A506UII0"/>
<protein>
    <submittedName>
        <fullName evidence="1">Nucleoside-diphosphate sugar epimerase</fullName>
    </submittedName>
</protein>
<comment type="caution">
    <text evidence="1">The sequence shown here is derived from an EMBL/GenBank/DDBJ whole genome shotgun (WGS) entry which is preliminary data.</text>
</comment>
<keyword evidence="2" id="KW-1185">Reference proteome</keyword>
<accession>A0A506UII0</accession>
<organism evidence="1 2">
    <name type="scientific">Martelella alba</name>
    <dbReference type="NCBI Taxonomy" id="2590451"/>
    <lineage>
        <taxon>Bacteria</taxon>
        <taxon>Pseudomonadati</taxon>
        <taxon>Pseudomonadota</taxon>
        <taxon>Alphaproteobacteria</taxon>
        <taxon>Hyphomicrobiales</taxon>
        <taxon>Aurantimonadaceae</taxon>
        <taxon>Martelella</taxon>
    </lineage>
</organism>
<dbReference type="EMBL" id="VHLG01000001">
    <property type="protein sequence ID" value="TPW33102.1"/>
    <property type="molecule type" value="Genomic_DNA"/>
</dbReference>
<dbReference type="PANTHER" id="PTHR33986:SF15">
    <property type="entry name" value="MITOCHONDRIAL FISSION PROTEIN ELM1"/>
    <property type="match status" value="1"/>
</dbReference>
<gene>
    <name evidence="1" type="ORF">FJU08_00585</name>
</gene>
<sequence length="325" mass="35399">MTVSAHKLQGKTAWLLTDGKIGDRVQCLGVANRLGVSVVEKTILPGPPWEWFMPAGPIPPGHRPSVPTSPIAPPFPDLVIASGRRLVAYLRAIRKASAGRTFTVFLKDPRHGTSDADLIWVPAHDRLRGENVIVTDTAPHRLTREGLDQALQSQDWPFMQLPSPRLALILGDPLSRASNRQTALATFLDAVRQALPAVGSVAVVTSRRTPEDLIGAVRTLLADVPHWIWTGEGENPYQALLAGADYLAVTADSHNMVGEALFTGKPVFTIRPEGINPKLEHFLESLTKKELVRSLSGKIEPYSYEPVDATVAIAAEIERAFSDRS</sequence>
<reference evidence="1 2" key="1">
    <citation type="submission" date="2019-06" db="EMBL/GenBank/DDBJ databases">
        <authorList>
            <person name="Li M."/>
        </authorList>
    </citation>
    <scope>NUCLEOTIDE SEQUENCE [LARGE SCALE GENOMIC DNA]</scope>
    <source>
        <strain evidence="1 2">BGMRC2036</strain>
    </source>
</reference>
<dbReference type="Proteomes" id="UP000318801">
    <property type="component" value="Unassembled WGS sequence"/>
</dbReference>
<dbReference type="PANTHER" id="PTHR33986">
    <property type="entry name" value="OS02G0535700 PROTEIN"/>
    <property type="match status" value="1"/>
</dbReference>
<name>A0A506UII0_9HYPH</name>
<proteinExistence type="predicted"/>
<dbReference type="OrthoDB" id="272235at2"/>
<dbReference type="RefSeq" id="WP_141147037.1">
    <property type="nucleotide sequence ID" value="NZ_VHLG01000001.1"/>
</dbReference>
<dbReference type="SUPFAM" id="SSF53756">
    <property type="entry name" value="UDP-Glycosyltransferase/glycogen phosphorylase"/>
    <property type="match status" value="1"/>
</dbReference>
<evidence type="ECO:0000313" key="2">
    <source>
        <dbReference type="Proteomes" id="UP000318801"/>
    </source>
</evidence>
<evidence type="ECO:0000313" key="1">
    <source>
        <dbReference type="EMBL" id="TPW33102.1"/>
    </source>
</evidence>
<dbReference type="Pfam" id="PF06258">
    <property type="entry name" value="Mito_fiss_Elm1"/>
    <property type="match status" value="1"/>
</dbReference>